<accession>C7NDH7</accession>
<dbReference type="AlphaFoldDB" id="C7NDH7"/>
<dbReference type="EMBL" id="CP001685">
    <property type="protein sequence ID" value="ACV38139.1"/>
    <property type="molecule type" value="Genomic_DNA"/>
</dbReference>
<dbReference type="KEGG" id="lba:Lebu_0219"/>
<dbReference type="RefSeq" id="WP_012806332.1">
    <property type="nucleotide sequence ID" value="NC_013192.1"/>
</dbReference>
<dbReference type="STRING" id="523794.Lebu_0219"/>
<keyword evidence="3" id="KW-1185">Reference proteome</keyword>
<organism evidence="2 3">
    <name type="scientific">Leptotrichia buccalis (strain ATCC 14201 / DSM 1135 / JCM 12969 / NCTC 10249 / C-1013-b)</name>
    <dbReference type="NCBI Taxonomy" id="523794"/>
    <lineage>
        <taxon>Bacteria</taxon>
        <taxon>Fusobacteriati</taxon>
        <taxon>Fusobacteriota</taxon>
        <taxon>Fusobacteriia</taxon>
        <taxon>Fusobacteriales</taxon>
        <taxon>Leptotrichiaceae</taxon>
        <taxon>Leptotrichia</taxon>
    </lineage>
</organism>
<dbReference type="Proteomes" id="UP000001910">
    <property type="component" value="Chromosome"/>
</dbReference>
<feature type="compositionally biased region" description="Basic and acidic residues" evidence="1">
    <location>
        <begin position="19"/>
        <end position="46"/>
    </location>
</feature>
<protein>
    <submittedName>
        <fullName evidence="2">Uncharacterized protein</fullName>
    </submittedName>
</protein>
<evidence type="ECO:0000256" key="1">
    <source>
        <dbReference type="SAM" id="MobiDB-lite"/>
    </source>
</evidence>
<name>C7NDH7_LEPBD</name>
<feature type="region of interest" description="Disordered" evidence="1">
    <location>
        <begin position="1"/>
        <end position="46"/>
    </location>
</feature>
<proteinExistence type="predicted"/>
<reference evidence="2 3" key="1">
    <citation type="journal article" date="2009" name="Stand. Genomic Sci.">
        <title>Complete genome sequence of Leptotrichia buccalis type strain (C-1013-b).</title>
        <authorList>
            <person name="Ivanova N."/>
            <person name="Gronow S."/>
            <person name="Lapidus A."/>
            <person name="Copeland A."/>
            <person name="Glavina Del Rio T."/>
            <person name="Nolan M."/>
            <person name="Lucas S."/>
            <person name="Chen F."/>
            <person name="Tice H."/>
            <person name="Cheng J.F."/>
            <person name="Saunders E."/>
            <person name="Bruce D."/>
            <person name="Goodwin L."/>
            <person name="Brettin T."/>
            <person name="Detter J.C."/>
            <person name="Han C."/>
            <person name="Pitluck S."/>
            <person name="Mikhailova N."/>
            <person name="Pati A."/>
            <person name="Mavrommatis K."/>
            <person name="Chen A."/>
            <person name="Palaniappan K."/>
            <person name="Land M."/>
            <person name="Hauser L."/>
            <person name="Chang Y.J."/>
            <person name="Jeffries C.D."/>
            <person name="Chain P."/>
            <person name="Rohde C."/>
            <person name="Goker M."/>
            <person name="Bristow J."/>
            <person name="Eisen J.A."/>
            <person name="Markowitz V."/>
            <person name="Hugenholtz P."/>
            <person name="Kyrpides N.C."/>
            <person name="Klenk H.P."/>
        </authorList>
    </citation>
    <scope>NUCLEOTIDE SEQUENCE [LARGE SCALE GENOMIC DNA]</scope>
    <source>
        <strain evidence="3">ATCC 14201 / DSM 1135 / JCM 12969 / NCTC 10249 / C-1013-b</strain>
    </source>
</reference>
<sequence>MFSKIMFSGSRYVIHSNKGKNEDSNEQNVDKEKNVDDKLDETKEYN</sequence>
<evidence type="ECO:0000313" key="2">
    <source>
        <dbReference type="EMBL" id="ACV38139.1"/>
    </source>
</evidence>
<evidence type="ECO:0000313" key="3">
    <source>
        <dbReference type="Proteomes" id="UP000001910"/>
    </source>
</evidence>
<gene>
    <name evidence="2" type="ordered locus">Lebu_0219</name>
</gene>
<dbReference type="HOGENOM" id="CLU_3185344_0_0_0"/>